<organism evidence="8 9">
    <name type="scientific">Candidatus Galligastranaerophilus intestinavium</name>
    <dbReference type="NCBI Taxonomy" id="2840836"/>
    <lineage>
        <taxon>Bacteria</taxon>
        <taxon>Candidatus Galligastranaerophilus</taxon>
    </lineage>
</organism>
<dbReference type="AlphaFoldDB" id="A0A9D1JXG9"/>
<feature type="domain" description="Major facilitator superfamily (MFS) profile" evidence="7">
    <location>
        <begin position="260"/>
        <end position="456"/>
    </location>
</feature>
<feature type="transmembrane region" description="Helical" evidence="6">
    <location>
        <begin position="305"/>
        <end position="324"/>
    </location>
</feature>
<feature type="transmembrane region" description="Helical" evidence="6">
    <location>
        <begin position="432"/>
        <end position="453"/>
    </location>
</feature>
<dbReference type="SUPFAM" id="SSF103473">
    <property type="entry name" value="MFS general substrate transporter"/>
    <property type="match status" value="1"/>
</dbReference>
<dbReference type="Pfam" id="PF13347">
    <property type="entry name" value="MFS_2"/>
    <property type="match status" value="1"/>
</dbReference>
<name>A0A9D1JXG9_9BACT</name>
<evidence type="ECO:0000256" key="5">
    <source>
        <dbReference type="ARBA" id="ARBA00023136"/>
    </source>
</evidence>
<keyword evidence="5 6" id="KW-0472">Membrane</keyword>
<keyword evidence="2" id="KW-0813">Transport</keyword>
<feature type="transmembrane region" description="Helical" evidence="6">
    <location>
        <begin position="190"/>
        <end position="210"/>
    </location>
</feature>
<feature type="transmembrane region" description="Helical" evidence="6">
    <location>
        <begin position="157"/>
        <end position="178"/>
    </location>
</feature>
<protein>
    <submittedName>
        <fullName evidence="8">MFS transporter</fullName>
    </submittedName>
</protein>
<keyword evidence="3 6" id="KW-0812">Transmembrane</keyword>
<dbReference type="PANTHER" id="PTHR19432:SF35">
    <property type="entry name" value="SOLUTE CARRIER FAMILY 45 MEMBER 3 ISOFORM X1"/>
    <property type="match status" value="1"/>
</dbReference>
<evidence type="ECO:0000313" key="8">
    <source>
        <dbReference type="EMBL" id="HIS74135.1"/>
    </source>
</evidence>
<gene>
    <name evidence="8" type="ORF">IAA86_03835</name>
</gene>
<dbReference type="Gene3D" id="1.20.1250.20">
    <property type="entry name" value="MFS general substrate transporter like domains"/>
    <property type="match status" value="2"/>
</dbReference>
<evidence type="ECO:0000256" key="4">
    <source>
        <dbReference type="ARBA" id="ARBA00022989"/>
    </source>
</evidence>
<feature type="transmembrane region" description="Helical" evidence="6">
    <location>
        <begin position="336"/>
        <end position="355"/>
    </location>
</feature>
<dbReference type="Proteomes" id="UP000886865">
    <property type="component" value="Unassembled WGS sequence"/>
</dbReference>
<dbReference type="PANTHER" id="PTHR19432">
    <property type="entry name" value="SUGAR TRANSPORTER"/>
    <property type="match status" value="1"/>
</dbReference>
<dbReference type="GO" id="GO:0008506">
    <property type="term" value="F:sucrose:proton symporter activity"/>
    <property type="evidence" value="ECO:0007669"/>
    <property type="project" value="TreeGrafter"/>
</dbReference>
<evidence type="ECO:0000313" key="9">
    <source>
        <dbReference type="Proteomes" id="UP000886865"/>
    </source>
</evidence>
<dbReference type="InterPro" id="IPR020846">
    <property type="entry name" value="MFS_dom"/>
</dbReference>
<feature type="transmembrane region" description="Helical" evidence="6">
    <location>
        <begin position="46"/>
        <end position="70"/>
    </location>
</feature>
<feature type="transmembrane region" description="Helical" evidence="6">
    <location>
        <begin position="14"/>
        <end position="34"/>
    </location>
</feature>
<evidence type="ECO:0000256" key="2">
    <source>
        <dbReference type="ARBA" id="ARBA00022448"/>
    </source>
</evidence>
<dbReference type="EMBL" id="DVJQ01000034">
    <property type="protein sequence ID" value="HIS74135.1"/>
    <property type="molecule type" value="Genomic_DNA"/>
</dbReference>
<evidence type="ECO:0000256" key="3">
    <source>
        <dbReference type="ARBA" id="ARBA00022692"/>
    </source>
</evidence>
<proteinExistence type="predicted"/>
<feature type="transmembrane region" description="Helical" evidence="6">
    <location>
        <begin position="361"/>
        <end position="382"/>
    </location>
</feature>
<dbReference type="GO" id="GO:0016020">
    <property type="term" value="C:membrane"/>
    <property type="evidence" value="ECO:0007669"/>
    <property type="project" value="UniProtKB-SubCell"/>
</dbReference>
<reference evidence="8" key="2">
    <citation type="journal article" date="2021" name="PeerJ">
        <title>Extensive microbial diversity within the chicken gut microbiome revealed by metagenomics and culture.</title>
        <authorList>
            <person name="Gilroy R."/>
            <person name="Ravi A."/>
            <person name="Getino M."/>
            <person name="Pursley I."/>
            <person name="Horton D.L."/>
            <person name="Alikhan N.F."/>
            <person name="Baker D."/>
            <person name="Gharbi K."/>
            <person name="Hall N."/>
            <person name="Watson M."/>
            <person name="Adriaenssens E.M."/>
            <person name="Foster-Nyarko E."/>
            <person name="Jarju S."/>
            <person name="Secka A."/>
            <person name="Antonio M."/>
            <person name="Oren A."/>
            <person name="Chaudhuri R.R."/>
            <person name="La Ragione R."/>
            <person name="Hildebrand F."/>
            <person name="Pallen M.J."/>
        </authorList>
    </citation>
    <scope>NUCLEOTIDE SEQUENCE</scope>
    <source>
        <strain evidence="8">CHK152-2871</strain>
    </source>
</reference>
<feature type="transmembrane region" description="Helical" evidence="6">
    <location>
        <begin position="394"/>
        <end position="417"/>
    </location>
</feature>
<evidence type="ECO:0000256" key="6">
    <source>
        <dbReference type="SAM" id="Phobius"/>
    </source>
</evidence>
<feature type="transmembrane region" description="Helical" evidence="6">
    <location>
        <begin position="82"/>
        <end position="100"/>
    </location>
</feature>
<feature type="transmembrane region" description="Helical" evidence="6">
    <location>
        <begin position="115"/>
        <end position="136"/>
    </location>
</feature>
<comment type="subcellular location">
    <subcellularLocation>
        <location evidence="1">Membrane</location>
        <topology evidence="1">Multi-pass membrane protein</topology>
    </subcellularLocation>
</comment>
<sequence length="456" mass="50250">MEVENLKKFSTPQLLNFCIGFFGLQFAWQMRIILSGPLTESFGASPLLFGLIWLAGPFTGIVVQPIIGALSDNTETPFGRRLPYLMGGAILGAIGLFLLPNSQNIASLFGQATPWWGALFIAAIMIWVIDACVNAAQGPYRALIPDNIPREQHAVANSYLSFAIGLGSVIAAATAPVLKYVFNYQMSTSAQFYMAAIAFLLGMSWTCLTIKERKISKAELKIEEQNAKEEIKKSFFENLKDFFLLSPEVGKICTVQFFSWIGVMSLNIFFTQYVIHVLYQVPDLTQIPQEFQSTYDALVMSGQNFSSICFAAFNLVCFVIAIPIGKLAERFGNKKVHFVSLLLMAVAYVLLTFLPNMISTVAAMALAGIGWASILALPFAMLSRYIKEGTEGSVMGIFNIFIAAPQILVCTVLAWFINISTTTINNMPNNHYEYAFLVGAFMLILACASTLTIKED</sequence>
<feature type="transmembrane region" description="Helical" evidence="6">
    <location>
        <begin position="257"/>
        <end position="279"/>
    </location>
</feature>
<dbReference type="PROSITE" id="PS50850">
    <property type="entry name" value="MFS"/>
    <property type="match status" value="1"/>
</dbReference>
<comment type="caution">
    <text evidence="8">The sequence shown here is derived from an EMBL/GenBank/DDBJ whole genome shotgun (WGS) entry which is preliminary data.</text>
</comment>
<accession>A0A9D1JXG9</accession>
<reference evidence="8" key="1">
    <citation type="submission" date="2020-10" db="EMBL/GenBank/DDBJ databases">
        <authorList>
            <person name="Gilroy R."/>
        </authorList>
    </citation>
    <scope>NUCLEOTIDE SEQUENCE</scope>
    <source>
        <strain evidence="8">CHK152-2871</strain>
    </source>
</reference>
<keyword evidence="4 6" id="KW-1133">Transmembrane helix</keyword>
<evidence type="ECO:0000259" key="7">
    <source>
        <dbReference type="PROSITE" id="PS50850"/>
    </source>
</evidence>
<evidence type="ECO:0000256" key="1">
    <source>
        <dbReference type="ARBA" id="ARBA00004141"/>
    </source>
</evidence>
<dbReference type="InterPro" id="IPR036259">
    <property type="entry name" value="MFS_trans_sf"/>
</dbReference>